<dbReference type="EMBL" id="BMKM01000002">
    <property type="protein sequence ID" value="GGE15617.1"/>
    <property type="molecule type" value="Genomic_DNA"/>
</dbReference>
<comment type="caution">
    <text evidence="1">The sequence shown here is derived from an EMBL/GenBank/DDBJ whole genome shotgun (WGS) entry which is preliminary data.</text>
</comment>
<dbReference type="RefSeq" id="WP_182498897.1">
    <property type="nucleotide sequence ID" value="NZ_BMKM01000002.1"/>
</dbReference>
<protein>
    <submittedName>
        <fullName evidence="1">Uncharacterized protein</fullName>
    </submittedName>
</protein>
<proteinExistence type="predicted"/>
<sequence>MLSRKECQLALKRWQTAKGDIDEVLRLVPSHYVFTISGKSIEWLNKNNDNDRFHAYIGVHNNQSVMMLFPLDSSGGELRLPEYAVSYLEPLSSELRFVEQEVKTVRKTAVLSTDLQISSREITETRPLYQHDIECQDTILEQVEDWRNDSADWFFKQISDSGGASIFNVFNIPIEDISEGCTEITGLFAFKYSKVYGQILPTIIFVHHASKVLESQKLHSVQTNLYNWSQPCPPFCRPKGGFTLLED</sequence>
<gene>
    <name evidence="1" type="ORF">GCM10011516_11720</name>
</gene>
<reference evidence="1" key="1">
    <citation type="journal article" date="2014" name="Int. J. Syst. Evol. Microbiol.">
        <title>Complete genome sequence of Corynebacterium casei LMG S-19264T (=DSM 44701T), isolated from a smear-ripened cheese.</title>
        <authorList>
            <consortium name="US DOE Joint Genome Institute (JGI-PGF)"/>
            <person name="Walter F."/>
            <person name="Albersmeier A."/>
            <person name="Kalinowski J."/>
            <person name="Ruckert C."/>
        </authorList>
    </citation>
    <scope>NUCLEOTIDE SEQUENCE</scope>
    <source>
        <strain evidence="1">CGMCC 1.15966</strain>
    </source>
</reference>
<organism evidence="1 2">
    <name type="scientific">Sphingobacterium cellulitidis</name>
    <dbReference type="NCBI Taxonomy" id="1768011"/>
    <lineage>
        <taxon>Bacteria</taxon>
        <taxon>Pseudomonadati</taxon>
        <taxon>Bacteroidota</taxon>
        <taxon>Sphingobacteriia</taxon>
        <taxon>Sphingobacteriales</taxon>
        <taxon>Sphingobacteriaceae</taxon>
        <taxon>Sphingobacterium</taxon>
    </lineage>
</organism>
<reference evidence="1" key="2">
    <citation type="submission" date="2020-09" db="EMBL/GenBank/DDBJ databases">
        <authorList>
            <person name="Sun Q."/>
            <person name="Zhou Y."/>
        </authorList>
    </citation>
    <scope>NUCLEOTIDE SEQUENCE</scope>
    <source>
        <strain evidence="1">CGMCC 1.15966</strain>
    </source>
</reference>
<accession>A0A8H9KT07</accession>
<dbReference type="Proteomes" id="UP000614460">
    <property type="component" value="Unassembled WGS sequence"/>
</dbReference>
<keyword evidence="2" id="KW-1185">Reference proteome</keyword>
<evidence type="ECO:0000313" key="2">
    <source>
        <dbReference type="Proteomes" id="UP000614460"/>
    </source>
</evidence>
<evidence type="ECO:0000313" key="1">
    <source>
        <dbReference type="EMBL" id="GGE15617.1"/>
    </source>
</evidence>
<name>A0A8H9KT07_9SPHI</name>
<dbReference type="AlphaFoldDB" id="A0A8H9KT07"/>